<evidence type="ECO:0000256" key="2">
    <source>
        <dbReference type="ARBA" id="ARBA00012438"/>
    </source>
</evidence>
<dbReference type="GO" id="GO:0000155">
    <property type="term" value="F:phosphorelay sensor kinase activity"/>
    <property type="evidence" value="ECO:0007669"/>
    <property type="project" value="InterPro"/>
</dbReference>
<gene>
    <name evidence="7" type="ORF">METESE_05020</name>
</gene>
<name>A0AA48KAY2_9BACT</name>
<dbReference type="Gene3D" id="1.10.287.130">
    <property type="match status" value="1"/>
</dbReference>
<dbReference type="PRINTS" id="PR00344">
    <property type="entry name" value="BCTRLSENSOR"/>
</dbReference>
<organism evidence="7 8">
    <name type="scientific">Mesoterricola sediminis</name>
    <dbReference type="NCBI Taxonomy" id="2927980"/>
    <lineage>
        <taxon>Bacteria</taxon>
        <taxon>Pseudomonadati</taxon>
        <taxon>Acidobacteriota</taxon>
        <taxon>Holophagae</taxon>
        <taxon>Holophagales</taxon>
        <taxon>Holophagaceae</taxon>
        <taxon>Mesoterricola</taxon>
    </lineage>
</organism>
<dbReference type="InterPro" id="IPR036890">
    <property type="entry name" value="HATPase_C_sf"/>
</dbReference>
<dbReference type="PANTHER" id="PTHR43547">
    <property type="entry name" value="TWO-COMPONENT HISTIDINE KINASE"/>
    <property type="match status" value="1"/>
</dbReference>
<dbReference type="InterPro" id="IPR001789">
    <property type="entry name" value="Sig_transdc_resp-reg_receiver"/>
</dbReference>
<dbReference type="SMART" id="SM00448">
    <property type="entry name" value="REC"/>
    <property type="match status" value="1"/>
</dbReference>
<dbReference type="SUPFAM" id="SSF47384">
    <property type="entry name" value="Homodimeric domain of signal transducing histidine kinase"/>
    <property type="match status" value="1"/>
</dbReference>
<dbReference type="Pfam" id="PF00072">
    <property type="entry name" value="Response_reg"/>
    <property type="match status" value="1"/>
</dbReference>
<dbReference type="CDD" id="cd00082">
    <property type="entry name" value="HisKA"/>
    <property type="match status" value="1"/>
</dbReference>
<dbReference type="PROSITE" id="PS50109">
    <property type="entry name" value="HIS_KIN"/>
    <property type="match status" value="1"/>
</dbReference>
<dbReference type="EMBL" id="AP027081">
    <property type="protein sequence ID" value="BDU75544.1"/>
    <property type="molecule type" value="Genomic_DNA"/>
</dbReference>
<evidence type="ECO:0000256" key="4">
    <source>
        <dbReference type="PROSITE-ProRule" id="PRU00169"/>
    </source>
</evidence>
<feature type="domain" description="Response regulatory" evidence="6">
    <location>
        <begin position="6"/>
        <end position="122"/>
    </location>
</feature>
<dbReference type="RefSeq" id="WP_316411017.1">
    <property type="nucleotide sequence ID" value="NZ_AP027081.1"/>
</dbReference>
<dbReference type="SMART" id="SM00387">
    <property type="entry name" value="HATPase_c"/>
    <property type="match status" value="1"/>
</dbReference>
<reference evidence="7" key="1">
    <citation type="journal article" date="2023" name="Int. J. Syst. Evol. Microbiol.">
        <title>Mesoterricola silvestris gen. nov., sp. nov., Mesoterricola sediminis sp. nov., Geothrix oryzae sp. nov., Geothrix edaphica sp. nov., Geothrix rubra sp. nov., and Geothrix limicola sp. nov., six novel members of Acidobacteriota isolated from soils.</title>
        <authorList>
            <person name="Itoh H."/>
            <person name="Sugisawa Y."/>
            <person name="Mise K."/>
            <person name="Xu Z."/>
            <person name="Kuniyasu M."/>
            <person name="Ushijima N."/>
            <person name="Kawano K."/>
            <person name="Kobayashi E."/>
            <person name="Shiratori Y."/>
            <person name="Masuda Y."/>
            <person name="Senoo K."/>
        </authorList>
    </citation>
    <scope>NUCLEOTIDE SEQUENCE</scope>
    <source>
        <strain evidence="7">W786</strain>
    </source>
</reference>
<dbReference type="InterPro" id="IPR003594">
    <property type="entry name" value="HATPase_dom"/>
</dbReference>
<keyword evidence="8" id="KW-1185">Reference proteome</keyword>
<dbReference type="Gene3D" id="3.40.50.2300">
    <property type="match status" value="1"/>
</dbReference>
<dbReference type="KEGG" id="msea:METESE_05020"/>
<dbReference type="SUPFAM" id="SSF52172">
    <property type="entry name" value="CheY-like"/>
    <property type="match status" value="1"/>
</dbReference>
<keyword evidence="7" id="KW-0418">Kinase</keyword>
<dbReference type="PROSITE" id="PS50110">
    <property type="entry name" value="RESPONSE_REGULATORY"/>
    <property type="match status" value="1"/>
</dbReference>
<feature type="modified residue" description="4-aspartylphosphate" evidence="4">
    <location>
        <position position="55"/>
    </location>
</feature>
<dbReference type="Pfam" id="PF02518">
    <property type="entry name" value="HATPase_c"/>
    <property type="match status" value="1"/>
</dbReference>
<evidence type="ECO:0000259" key="5">
    <source>
        <dbReference type="PROSITE" id="PS50109"/>
    </source>
</evidence>
<proteinExistence type="predicted"/>
<evidence type="ECO:0000256" key="3">
    <source>
        <dbReference type="ARBA" id="ARBA00022553"/>
    </source>
</evidence>
<sequence>MDARERVLIIDDDGDLRAALAEYLRGMGLDVLEAADGESGLEAVRAHAPALVLLDLTMPGMDGYVVCRAIRAMPGAERTAVVVITGLAGTDLALRAFDSGAVDFITKPFHLQEVRARVRTHLEARRRGVALEEKGLSLEKAFSEAAAMNRSLLTLNDKLRKSEALKDRFLSLMRNEINNPLNDIIGLADRILDPALDPARGRELARLVRMEATRLDFQIRNVFCAAELEAGQARPTVSRVDVASVARDVADSCSRAAGSQHPEVRVSAEEAHFDTDGGMVHLILADLVANAALRSGPAGQVEVSVAVTGGQLRIRVADSGPALEEQARQDLFRGFGGGDGSGLAAPGLGLILPVVKALADLLDGSVSAENLPGGGAAFEVRLPPGTFLDHMDAESMDGNLLIFDDPQAF</sequence>
<dbReference type="InterPro" id="IPR036097">
    <property type="entry name" value="HisK_dim/P_sf"/>
</dbReference>
<dbReference type="PANTHER" id="PTHR43547:SF2">
    <property type="entry name" value="HYBRID SIGNAL TRANSDUCTION HISTIDINE KINASE C"/>
    <property type="match status" value="1"/>
</dbReference>
<dbReference type="Gene3D" id="3.30.565.10">
    <property type="entry name" value="Histidine kinase-like ATPase, C-terminal domain"/>
    <property type="match status" value="1"/>
</dbReference>
<dbReference type="InterPro" id="IPR003661">
    <property type="entry name" value="HisK_dim/P_dom"/>
</dbReference>
<dbReference type="Proteomes" id="UP001228113">
    <property type="component" value="Chromosome"/>
</dbReference>
<comment type="catalytic activity">
    <reaction evidence="1">
        <text>ATP + protein L-histidine = ADP + protein N-phospho-L-histidine.</text>
        <dbReference type="EC" id="2.7.13.3"/>
    </reaction>
</comment>
<dbReference type="EC" id="2.7.13.3" evidence="2"/>
<feature type="domain" description="Histidine kinase" evidence="5">
    <location>
        <begin position="172"/>
        <end position="386"/>
    </location>
</feature>
<keyword evidence="7" id="KW-0808">Transferase</keyword>
<accession>A0AA48KAY2</accession>
<dbReference type="InterPro" id="IPR004358">
    <property type="entry name" value="Sig_transdc_His_kin-like_C"/>
</dbReference>
<dbReference type="AlphaFoldDB" id="A0AA48KAY2"/>
<protein>
    <recommendedName>
        <fullName evidence="2">histidine kinase</fullName>
        <ecNumber evidence="2">2.7.13.3</ecNumber>
    </recommendedName>
</protein>
<evidence type="ECO:0000256" key="1">
    <source>
        <dbReference type="ARBA" id="ARBA00000085"/>
    </source>
</evidence>
<dbReference type="InterPro" id="IPR011006">
    <property type="entry name" value="CheY-like_superfamily"/>
</dbReference>
<keyword evidence="3 4" id="KW-0597">Phosphoprotein</keyword>
<evidence type="ECO:0000259" key="6">
    <source>
        <dbReference type="PROSITE" id="PS50110"/>
    </source>
</evidence>
<dbReference type="InterPro" id="IPR005467">
    <property type="entry name" value="His_kinase_dom"/>
</dbReference>
<evidence type="ECO:0000313" key="7">
    <source>
        <dbReference type="EMBL" id="BDU75544.1"/>
    </source>
</evidence>
<dbReference type="SUPFAM" id="SSF55874">
    <property type="entry name" value="ATPase domain of HSP90 chaperone/DNA topoisomerase II/histidine kinase"/>
    <property type="match status" value="1"/>
</dbReference>
<evidence type="ECO:0000313" key="8">
    <source>
        <dbReference type="Proteomes" id="UP001228113"/>
    </source>
</evidence>